<dbReference type="PROSITE" id="PS51257">
    <property type="entry name" value="PROKAR_LIPOPROTEIN"/>
    <property type="match status" value="1"/>
</dbReference>
<keyword evidence="2" id="KW-1185">Reference proteome</keyword>
<dbReference type="Proteomes" id="UP000183974">
    <property type="component" value="Unassembled WGS sequence"/>
</dbReference>
<protein>
    <submittedName>
        <fullName evidence="1">Uncharacterized protein</fullName>
    </submittedName>
</protein>
<reference evidence="1 2" key="1">
    <citation type="submission" date="2016-11" db="EMBL/GenBank/DDBJ databases">
        <authorList>
            <person name="Jaros S."/>
            <person name="Januszkiewicz K."/>
            <person name="Wedrychowicz H."/>
        </authorList>
    </citation>
    <scope>NUCLEOTIDE SEQUENCE [LARGE SCALE GENOMIC DNA]</scope>
    <source>
        <strain evidence="1 2">DSM 29589</strain>
    </source>
</reference>
<sequence>MLRRTGVVVVVLALTACGPRPENDPIYQALLADPPTSIPARHMPKLRGRHVACDVYNEGRSDQYMTCWWPSGKPVSSVYLTYYGPSLLLPPHPSRISVPGGRGVKTFRVNSL</sequence>
<dbReference type="EMBL" id="FRBR01000001">
    <property type="protein sequence ID" value="SHK94354.1"/>
    <property type="molecule type" value="Genomic_DNA"/>
</dbReference>
<organism evidence="1 2">
    <name type="scientific">Roseovarius pacificus</name>
    <dbReference type="NCBI Taxonomy" id="337701"/>
    <lineage>
        <taxon>Bacteria</taxon>
        <taxon>Pseudomonadati</taxon>
        <taxon>Pseudomonadota</taxon>
        <taxon>Alphaproteobacteria</taxon>
        <taxon>Rhodobacterales</taxon>
        <taxon>Roseobacteraceae</taxon>
        <taxon>Roseovarius</taxon>
    </lineage>
</organism>
<proteinExistence type="predicted"/>
<gene>
    <name evidence="1" type="ORF">SAMN05444398_10158</name>
</gene>
<dbReference type="STRING" id="337701.SAMN05444398_10158"/>
<accession>A0A1M6WL73</accession>
<evidence type="ECO:0000313" key="1">
    <source>
        <dbReference type="EMBL" id="SHK94354.1"/>
    </source>
</evidence>
<evidence type="ECO:0000313" key="2">
    <source>
        <dbReference type="Proteomes" id="UP000183974"/>
    </source>
</evidence>
<name>A0A1M6WL73_9RHOB</name>
<dbReference type="AlphaFoldDB" id="A0A1M6WL73"/>